<feature type="non-terminal residue" evidence="2">
    <location>
        <position position="107"/>
    </location>
</feature>
<name>X0YJ83_9ZZZZ</name>
<organism evidence="2">
    <name type="scientific">marine sediment metagenome</name>
    <dbReference type="NCBI Taxonomy" id="412755"/>
    <lineage>
        <taxon>unclassified sequences</taxon>
        <taxon>metagenomes</taxon>
        <taxon>ecological metagenomes</taxon>
    </lineage>
</organism>
<evidence type="ECO:0000259" key="1">
    <source>
        <dbReference type="SMART" id="SM00470"/>
    </source>
</evidence>
<feature type="domain" description="ParB-like N-terminal" evidence="1">
    <location>
        <begin position="3"/>
        <end position="96"/>
    </location>
</feature>
<evidence type="ECO:0000313" key="2">
    <source>
        <dbReference type="EMBL" id="GAG47192.1"/>
    </source>
</evidence>
<dbReference type="InterPro" id="IPR036086">
    <property type="entry name" value="ParB/Sulfiredoxin_sf"/>
</dbReference>
<reference evidence="2" key="1">
    <citation type="journal article" date="2014" name="Front. Microbiol.">
        <title>High frequency of phylogenetically diverse reductive dehalogenase-homologous genes in deep subseafloor sedimentary metagenomes.</title>
        <authorList>
            <person name="Kawai M."/>
            <person name="Futagami T."/>
            <person name="Toyoda A."/>
            <person name="Takaki Y."/>
            <person name="Nishi S."/>
            <person name="Hori S."/>
            <person name="Arai W."/>
            <person name="Tsubouchi T."/>
            <person name="Morono Y."/>
            <person name="Uchiyama I."/>
            <person name="Ito T."/>
            <person name="Fujiyama A."/>
            <person name="Inagaki F."/>
            <person name="Takami H."/>
        </authorList>
    </citation>
    <scope>NUCLEOTIDE SEQUENCE</scope>
    <source>
        <strain evidence="2">Expedition CK06-06</strain>
    </source>
</reference>
<gene>
    <name evidence="2" type="ORF">S01H1_85086</name>
</gene>
<protein>
    <recommendedName>
        <fullName evidence="1">ParB-like N-terminal domain-containing protein</fullName>
    </recommendedName>
</protein>
<dbReference type="SUPFAM" id="SSF110849">
    <property type="entry name" value="ParB/Sulfiredoxin"/>
    <property type="match status" value="1"/>
</dbReference>
<sequence>QITKIPISDIILDEEIYPRERIDQKRVGIFAENIRDDFKFEPIEVELHPDKAGKYRILDGVHRWSAYKATGITEPEVIIKRLDGIAPLLYAAKKAIGPRQLSEEETR</sequence>
<dbReference type="Pfam" id="PF02195">
    <property type="entry name" value="ParB_N"/>
    <property type="match status" value="1"/>
</dbReference>
<dbReference type="SMART" id="SM00470">
    <property type="entry name" value="ParB"/>
    <property type="match status" value="1"/>
</dbReference>
<comment type="caution">
    <text evidence="2">The sequence shown here is derived from an EMBL/GenBank/DDBJ whole genome shotgun (WGS) entry which is preliminary data.</text>
</comment>
<dbReference type="AlphaFoldDB" id="X0YJ83"/>
<dbReference type="InterPro" id="IPR003115">
    <property type="entry name" value="ParB_N"/>
</dbReference>
<proteinExistence type="predicted"/>
<accession>X0YJ83</accession>
<dbReference type="EMBL" id="BARS01058295">
    <property type="protein sequence ID" value="GAG47192.1"/>
    <property type="molecule type" value="Genomic_DNA"/>
</dbReference>
<feature type="non-terminal residue" evidence="2">
    <location>
        <position position="1"/>
    </location>
</feature>
<dbReference type="Gene3D" id="3.90.1530.10">
    <property type="entry name" value="Conserved hypothetical protein from pyrococcus furiosus pfu- 392566-001, ParB domain"/>
    <property type="match status" value="1"/>
</dbReference>